<dbReference type="GO" id="GO:0004601">
    <property type="term" value="F:peroxidase activity"/>
    <property type="evidence" value="ECO:0007669"/>
    <property type="project" value="UniProtKB-KW"/>
</dbReference>
<evidence type="ECO:0000256" key="6">
    <source>
        <dbReference type="ARBA" id="ARBA00023002"/>
    </source>
</evidence>
<dbReference type="PRINTS" id="PR00457">
    <property type="entry name" value="ANPEROXIDASE"/>
</dbReference>
<dbReference type="InterPro" id="IPR019791">
    <property type="entry name" value="Haem_peroxidase_animal"/>
</dbReference>
<evidence type="ECO:0000256" key="2">
    <source>
        <dbReference type="ARBA" id="ARBA00022525"/>
    </source>
</evidence>
<accession>A0A194RPK5</accession>
<keyword evidence="4 8" id="KW-0349">Heme</keyword>
<keyword evidence="7 8" id="KW-0408">Iron</keyword>
<dbReference type="AlphaFoldDB" id="A0A194RPK5"/>
<keyword evidence="3 9" id="KW-0575">Peroxidase</keyword>
<keyword evidence="8" id="KW-0479">Metal-binding</keyword>
<evidence type="ECO:0000256" key="7">
    <source>
        <dbReference type="ARBA" id="ARBA00023004"/>
    </source>
</evidence>
<evidence type="ECO:0000256" key="3">
    <source>
        <dbReference type="ARBA" id="ARBA00022559"/>
    </source>
</evidence>
<dbReference type="Proteomes" id="UP000053240">
    <property type="component" value="Unassembled WGS sequence"/>
</dbReference>
<dbReference type="Pfam" id="PF03098">
    <property type="entry name" value="An_peroxidase"/>
    <property type="match status" value="1"/>
</dbReference>
<name>A0A194RPK5_PAPMA</name>
<dbReference type="Gene3D" id="1.10.640.10">
    <property type="entry name" value="Haem peroxidase domain superfamily, animal type"/>
    <property type="match status" value="1"/>
</dbReference>
<dbReference type="GO" id="GO:0005576">
    <property type="term" value="C:extracellular region"/>
    <property type="evidence" value="ECO:0007669"/>
    <property type="project" value="UniProtKB-SubCell"/>
</dbReference>
<dbReference type="PANTHER" id="PTHR11475">
    <property type="entry name" value="OXIDASE/PEROXIDASE"/>
    <property type="match status" value="1"/>
</dbReference>
<dbReference type="GO" id="GO:0020037">
    <property type="term" value="F:heme binding"/>
    <property type="evidence" value="ECO:0007669"/>
    <property type="project" value="InterPro"/>
</dbReference>
<dbReference type="EMBL" id="KQ459896">
    <property type="protein sequence ID" value="KPJ19442.1"/>
    <property type="molecule type" value="Genomic_DNA"/>
</dbReference>
<gene>
    <name evidence="9" type="ORF">RR48_11069</name>
</gene>
<dbReference type="CDD" id="cd09823">
    <property type="entry name" value="peroxinectin_like"/>
    <property type="match status" value="1"/>
</dbReference>
<dbReference type="FunFam" id="1.10.640.10:FF:000003">
    <property type="entry name" value="chorion peroxidase"/>
    <property type="match status" value="1"/>
</dbReference>
<reference evidence="9 10" key="1">
    <citation type="journal article" date="2015" name="Nat. Commun.">
        <title>Outbred genome sequencing and CRISPR/Cas9 gene editing in butterflies.</title>
        <authorList>
            <person name="Li X."/>
            <person name="Fan D."/>
            <person name="Zhang W."/>
            <person name="Liu G."/>
            <person name="Zhang L."/>
            <person name="Zhao L."/>
            <person name="Fang X."/>
            <person name="Chen L."/>
            <person name="Dong Y."/>
            <person name="Chen Y."/>
            <person name="Ding Y."/>
            <person name="Zhao R."/>
            <person name="Feng M."/>
            <person name="Zhu Y."/>
            <person name="Feng Y."/>
            <person name="Jiang X."/>
            <person name="Zhu D."/>
            <person name="Xiang H."/>
            <person name="Feng X."/>
            <person name="Li S."/>
            <person name="Wang J."/>
            <person name="Zhang G."/>
            <person name="Kronforst M.R."/>
            <person name="Wang W."/>
        </authorList>
    </citation>
    <scope>NUCLEOTIDE SEQUENCE [LARGE SCALE GENOMIC DNA]</scope>
    <source>
        <strain evidence="9">Ya'a_city_454_Pm</strain>
        <tissue evidence="9">Whole body</tissue>
    </source>
</reference>
<dbReference type="PROSITE" id="PS50292">
    <property type="entry name" value="PEROXIDASE_3"/>
    <property type="match status" value="1"/>
</dbReference>
<organism evidence="9 10">
    <name type="scientific">Papilio machaon</name>
    <name type="common">Old World swallowtail butterfly</name>
    <dbReference type="NCBI Taxonomy" id="76193"/>
    <lineage>
        <taxon>Eukaryota</taxon>
        <taxon>Metazoa</taxon>
        <taxon>Ecdysozoa</taxon>
        <taxon>Arthropoda</taxon>
        <taxon>Hexapoda</taxon>
        <taxon>Insecta</taxon>
        <taxon>Pterygota</taxon>
        <taxon>Neoptera</taxon>
        <taxon>Endopterygota</taxon>
        <taxon>Lepidoptera</taxon>
        <taxon>Glossata</taxon>
        <taxon>Ditrysia</taxon>
        <taxon>Papilionoidea</taxon>
        <taxon>Papilionidae</taxon>
        <taxon>Papilioninae</taxon>
        <taxon>Papilio</taxon>
    </lineage>
</organism>
<evidence type="ECO:0000256" key="8">
    <source>
        <dbReference type="PIRSR" id="PIRSR619791-2"/>
    </source>
</evidence>
<dbReference type="InterPro" id="IPR037120">
    <property type="entry name" value="Haem_peroxidase_sf_animal"/>
</dbReference>
<dbReference type="InParanoid" id="A0A194RPK5"/>
<dbReference type="GO" id="GO:0006979">
    <property type="term" value="P:response to oxidative stress"/>
    <property type="evidence" value="ECO:0007669"/>
    <property type="project" value="InterPro"/>
</dbReference>
<keyword evidence="10" id="KW-1185">Reference proteome</keyword>
<evidence type="ECO:0000256" key="1">
    <source>
        <dbReference type="ARBA" id="ARBA00004613"/>
    </source>
</evidence>
<proteinExistence type="predicted"/>
<evidence type="ECO:0000313" key="9">
    <source>
        <dbReference type="EMBL" id="KPJ19442.1"/>
    </source>
</evidence>
<dbReference type="SUPFAM" id="SSF48113">
    <property type="entry name" value="Heme-dependent peroxidases"/>
    <property type="match status" value="1"/>
</dbReference>
<keyword evidence="6" id="KW-0560">Oxidoreductase</keyword>
<dbReference type="GO" id="GO:0046872">
    <property type="term" value="F:metal ion binding"/>
    <property type="evidence" value="ECO:0007669"/>
    <property type="project" value="UniProtKB-KW"/>
</dbReference>
<protein>
    <submittedName>
        <fullName evidence="9">Peroxidase</fullName>
    </submittedName>
</protein>
<keyword evidence="2" id="KW-0964">Secreted</keyword>
<dbReference type="PANTHER" id="PTHR11475:SF86">
    <property type="entry name" value="PEROXIDASE"/>
    <property type="match status" value="1"/>
</dbReference>
<comment type="subcellular location">
    <subcellularLocation>
        <location evidence="1">Secreted</location>
    </subcellularLocation>
</comment>
<dbReference type="InterPro" id="IPR010255">
    <property type="entry name" value="Haem_peroxidase_sf"/>
</dbReference>
<dbReference type="GO" id="GO:0022412">
    <property type="term" value="P:cellular process involved in reproduction in multicellular organism"/>
    <property type="evidence" value="ECO:0007669"/>
    <property type="project" value="UniProtKB-ARBA"/>
</dbReference>
<evidence type="ECO:0000256" key="5">
    <source>
        <dbReference type="ARBA" id="ARBA00022729"/>
    </source>
</evidence>
<evidence type="ECO:0000313" key="10">
    <source>
        <dbReference type="Proteomes" id="UP000053240"/>
    </source>
</evidence>
<feature type="binding site" description="axial binding residue" evidence="8">
    <location>
        <position position="306"/>
    </location>
    <ligand>
        <name>heme b</name>
        <dbReference type="ChEBI" id="CHEBI:60344"/>
    </ligand>
    <ligandPart>
        <name>Fe</name>
        <dbReference type="ChEBI" id="CHEBI:18248"/>
    </ligandPart>
</feature>
<keyword evidence="5" id="KW-0732">Signal</keyword>
<sequence>MLLGDGRPDSINISAQGNLLPNPREISLKIFPSKKFLDSKWTLNTMQWGQILAHDITLIASTSIIDTPSPTCCNNEGQYTSESDSNRFCAAIPIPHTKNFYSADTRQCFDFVRTVTTNDTGCTAAGAPSYPINENTCYMDLSLIYGVSDNQSKSLREGKGGRMLTVERNGGVWPPQAANAQETCTPSIPANDTCYVAGDPRINQNPQLAVLQTMLLKEHNRIAGTLSQMNGHWDDDKIFQETRRVIIAMYQHINYYEFLPILLGRDNMLKNKVIYEDPTDYINDYKTDISAGITNEFTTAAFRYFHTLIRGRLDIVKENRNLERTLRLSDWYNRPSVIEEPDAFDGLARGLSYQPEDKADQYFDEETTQYLFRGNSTKGSDLRAIDIQRGRDHRLASYVALRRYCGLSVPKTFDDLSEYISKSNIKMLKSLYKLVDDIDLTVGGALEKHAPGALMGPTYLCISLIQFYKIRTGDRFFYENGNNKNIAFTPSQLATIRKGSSLARLVCDNGINIKSMQPRAFELVSPKNKIVPCDTLPSVDLSLWKEKKQKKTGDNK</sequence>
<evidence type="ECO:0000256" key="4">
    <source>
        <dbReference type="ARBA" id="ARBA00022617"/>
    </source>
</evidence>